<dbReference type="WBParaSite" id="jg21132.2">
    <property type="protein sequence ID" value="jg21132.2"/>
    <property type="gene ID" value="jg21132"/>
</dbReference>
<dbReference type="Pfam" id="PF13890">
    <property type="entry name" value="Rab3-GTPase_cat"/>
    <property type="match status" value="1"/>
</dbReference>
<proteinExistence type="inferred from homology"/>
<dbReference type="GO" id="GO:0005096">
    <property type="term" value="F:GTPase activator activity"/>
    <property type="evidence" value="ECO:0007669"/>
    <property type="project" value="UniProtKB-KW"/>
</dbReference>
<dbReference type="Proteomes" id="UP000887574">
    <property type="component" value="Unplaced"/>
</dbReference>
<evidence type="ECO:0000313" key="8">
    <source>
        <dbReference type="WBParaSite" id="jg21132.2"/>
    </source>
</evidence>
<evidence type="ECO:0000256" key="4">
    <source>
        <dbReference type="ARBA" id="ARBA00022468"/>
    </source>
</evidence>
<keyword evidence="5" id="KW-0963">Cytoplasm</keyword>
<dbReference type="PANTHER" id="PTHR21422:SF9">
    <property type="entry name" value="RAB3 GTPASE-ACTIVATING PROTEIN CATALYTIC SUBUNIT"/>
    <property type="match status" value="1"/>
</dbReference>
<evidence type="ECO:0000313" key="7">
    <source>
        <dbReference type="Proteomes" id="UP000887574"/>
    </source>
</evidence>
<protein>
    <recommendedName>
        <fullName evidence="3">Rab3 GTPase-activating protein catalytic subunit</fullName>
    </recommendedName>
</protein>
<evidence type="ECO:0000256" key="1">
    <source>
        <dbReference type="ARBA" id="ARBA00004496"/>
    </source>
</evidence>
<keyword evidence="7" id="KW-1185">Reference proteome</keyword>
<evidence type="ECO:0000256" key="2">
    <source>
        <dbReference type="ARBA" id="ARBA00008856"/>
    </source>
</evidence>
<evidence type="ECO:0000256" key="5">
    <source>
        <dbReference type="ARBA" id="ARBA00022490"/>
    </source>
</evidence>
<sequence length="689" mass="78524">MSNLWQAFVKLLRDCWENNTNLPGFSDDDQLDLSKCLFHQKLQILQFCIATKRKRHSNLDDRQTETEGLKSLSASTSQSNLVSKAEDEFYDASDSIEAETASILTKEPKGRLQKTIFVPLTQDRGPMSEDMIDELTSYLTSLKDGDARTRAQLDILLSDMQAFKAANPGSILADFVRWHSPRDWTETETENGIKKELWESARPIPVNQQARLFNETKEVERILQSFNSILVIDLIHLILPVVVADATLCLINNSAVCFELVKSKLIELCQKVVKFTKRNTVDDIYEIRKDIEHIETTVARYLSLTALFEKQMDDENDESKTMLQTQIQSLIAEMLENEGSKVHQAKTQRVKINDAPRGPLANTILRCISLPFDSSGAVLPKPSSKQYILRWISPRPGIDSRLMTQRMFASIKEEEQEFRLFHKYYQKAPIQSVYMILVFDHNVTISSMEEGKEKTIFHAGLKELVNFAIPKYVRFQKHAWTDASFSLTRFGDTPAPAQIYQQIFTSIAICRQLNVPISVAEEIAPTFLQLPAFANAQHIHLMTTSVSQNVVQLMPKQILEWCNREVKPCAHDNNHRKEMIVDVENVKKGLKHLVRLLVKDFESSTKCAPYFLAFGGCAKIPSTTVQLHNDKTEEFFEAFTPNSKEFSSLLENVASLQQFEYIIIRGKPGNESILSSQEEPSSSFRPVID</sequence>
<dbReference type="AlphaFoldDB" id="A0A915DL46"/>
<dbReference type="InterPro" id="IPR026147">
    <property type="entry name" value="Rab3GAP1_conserved"/>
</dbReference>
<dbReference type="GO" id="GO:0005737">
    <property type="term" value="C:cytoplasm"/>
    <property type="evidence" value="ECO:0007669"/>
    <property type="project" value="UniProtKB-SubCell"/>
</dbReference>
<name>A0A915DL46_9BILA</name>
<accession>A0A915DL46</accession>
<reference evidence="8" key="1">
    <citation type="submission" date="2022-11" db="UniProtKB">
        <authorList>
            <consortium name="WormBaseParasite"/>
        </authorList>
    </citation>
    <scope>IDENTIFICATION</scope>
</reference>
<dbReference type="PANTHER" id="PTHR21422">
    <property type="entry name" value="RAB3 GTPASE-ACTIVATING PROTEIN CATALYTIC SUBUNIT"/>
    <property type="match status" value="1"/>
</dbReference>
<evidence type="ECO:0000256" key="3">
    <source>
        <dbReference type="ARBA" id="ARBA00015817"/>
    </source>
</evidence>
<feature type="domain" description="Rab3GAP catalytic subunit conserved" evidence="6">
    <location>
        <begin position="114"/>
        <end position="226"/>
    </location>
</feature>
<evidence type="ECO:0000259" key="6">
    <source>
        <dbReference type="Pfam" id="PF13890"/>
    </source>
</evidence>
<dbReference type="InterPro" id="IPR045700">
    <property type="entry name" value="Rab3GAP1"/>
</dbReference>
<comment type="similarity">
    <text evidence="2">Belongs to the Rab3-GAP catalytic subunit family.</text>
</comment>
<comment type="subcellular location">
    <subcellularLocation>
        <location evidence="1">Cytoplasm</location>
    </subcellularLocation>
</comment>
<organism evidence="7 8">
    <name type="scientific">Ditylenchus dipsaci</name>
    <dbReference type="NCBI Taxonomy" id="166011"/>
    <lineage>
        <taxon>Eukaryota</taxon>
        <taxon>Metazoa</taxon>
        <taxon>Ecdysozoa</taxon>
        <taxon>Nematoda</taxon>
        <taxon>Chromadorea</taxon>
        <taxon>Rhabditida</taxon>
        <taxon>Tylenchina</taxon>
        <taxon>Tylenchomorpha</taxon>
        <taxon>Sphaerularioidea</taxon>
        <taxon>Anguinidae</taxon>
        <taxon>Anguininae</taxon>
        <taxon>Ditylenchus</taxon>
    </lineage>
</organism>
<keyword evidence="4" id="KW-0343">GTPase activation</keyword>